<protein>
    <submittedName>
        <fullName evidence="1">DUF1150 family protein</fullName>
    </submittedName>
</protein>
<reference evidence="1 2" key="1">
    <citation type="journal article" date="2015" name="Int. J. Syst. Evol. Microbiol.">
        <title>Youhaiella tibetensis gen. nov., sp. nov., isolated from subsurface sediment.</title>
        <authorList>
            <person name="Wang Y.X."/>
            <person name="Huang F.Q."/>
            <person name="Nogi Y."/>
            <person name="Pang S.J."/>
            <person name="Wang P.K."/>
            <person name="Lv J."/>
        </authorList>
    </citation>
    <scope>NUCLEOTIDE SEQUENCE [LARGE SCALE GENOMIC DNA]</scope>
    <source>
        <strain evidence="2">fig4</strain>
    </source>
</reference>
<evidence type="ECO:0000313" key="2">
    <source>
        <dbReference type="Proteomes" id="UP000321062"/>
    </source>
</evidence>
<dbReference type="Pfam" id="PF06620">
    <property type="entry name" value="DUF1150"/>
    <property type="match status" value="1"/>
</dbReference>
<dbReference type="OrthoDB" id="7865555at2"/>
<sequence>MQNRDETVIDPLVHPLKTLTPAQFMALGGSAVAFVRPILGAQVTELLSEEGFEPDGLYQLVMSADGTPLMVADTREAVDEWLSDRNLGLVAVH</sequence>
<dbReference type="Proteomes" id="UP000321062">
    <property type="component" value="Chromosome"/>
</dbReference>
<dbReference type="InterPro" id="IPR009531">
    <property type="entry name" value="DUF1150"/>
</dbReference>
<dbReference type="EMBL" id="CP041690">
    <property type="protein sequence ID" value="QEE18921.1"/>
    <property type="molecule type" value="Genomic_DNA"/>
</dbReference>
<name>A0A5B9DHZ7_9HYPH</name>
<proteinExistence type="predicted"/>
<dbReference type="AlphaFoldDB" id="A0A5B9DHZ7"/>
<dbReference type="KEGG" id="yti:FNA67_01445"/>
<dbReference type="RefSeq" id="WP_049707390.1">
    <property type="nucleotide sequence ID" value="NZ_BMFM01000001.1"/>
</dbReference>
<evidence type="ECO:0000313" key="1">
    <source>
        <dbReference type="EMBL" id="QEE18921.1"/>
    </source>
</evidence>
<gene>
    <name evidence="1" type="ORF">FNA67_01445</name>
</gene>
<accession>A0A5B9DHZ7</accession>
<organism evidence="1 2">
    <name type="scientific">Paradevosia tibetensis</name>
    <dbReference type="NCBI Taxonomy" id="1447062"/>
    <lineage>
        <taxon>Bacteria</taxon>
        <taxon>Pseudomonadati</taxon>
        <taxon>Pseudomonadota</taxon>
        <taxon>Alphaproteobacteria</taxon>
        <taxon>Hyphomicrobiales</taxon>
        <taxon>Devosiaceae</taxon>
        <taxon>Paradevosia</taxon>
    </lineage>
</organism>
<keyword evidence="2" id="KW-1185">Reference proteome</keyword>